<dbReference type="RefSeq" id="WP_154496474.1">
    <property type="nucleotide sequence ID" value="NZ_VUMU01000009.1"/>
</dbReference>
<protein>
    <submittedName>
        <fullName evidence="2">Uncharacterized protein</fullName>
    </submittedName>
</protein>
<comment type="caution">
    <text evidence="2">The sequence shown here is derived from an EMBL/GenBank/DDBJ whole genome shotgun (WGS) entry which is preliminary data.</text>
</comment>
<evidence type="ECO:0000313" key="2">
    <source>
        <dbReference type="EMBL" id="MST58283.1"/>
    </source>
</evidence>
<keyword evidence="1" id="KW-1133">Transmembrane helix</keyword>
<dbReference type="AlphaFoldDB" id="A0A6L5YJU3"/>
<dbReference type="Proteomes" id="UP000476055">
    <property type="component" value="Unassembled WGS sequence"/>
</dbReference>
<sequence length="210" mass="24064">MKFMKKEYLQRKTRERGQASWVLGLFLILFLAILLCMQLQVALYRESAMYMEDALALSNLASAVIDIEEYGITQKVLITDPEQAYERYCHALRENLGLDNHFMAQNRRMISGQVEIQNYTIYNVTSDLVEIWQRDRDGTVSVWSGNVGNVHAPNGQLIEETGVYSEIAYPVEGFLGTHVMAHKGKLVDVIRNDNREKENEITENKVTGNE</sequence>
<keyword evidence="1" id="KW-0472">Membrane</keyword>
<evidence type="ECO:0000256" key="1">
    <source>
        <dbReference type="SAM" id="Phobius"/>
    </source>
</evidence>
<feature type="transmembrane region" description="Helical" evidence="1">
    <location>
        <begin position="21"/>
        <end position="43"/>
    </location>
</feature>
<gene>
    <name evidence="2" type="ORF">FYJ59_08545</name>
</gene>
<keyword evidence="1" id="KW-0812">Transmembrane</keyword>
<proteinExistence type="predicted"/>
<dbReference type="EMBL" id="VUMU01000009">
    <property type="protein sequence ID" value="MST58283.1"/>
    <property type="molecule type" value="Genomic_DNA"/>
</dbReference>
<name>A0A6L5YJU3_9FIRM</name>
<organism evidence="2 3">
    <name type="scientific">Waltera intestinalis</name>
    <dbReference type="NCBI Taxonomy" id="2606635"/>
    <lineage>
        <taxon>Bacteria</taxon>
        <taxon>Bacillati</taxon>
        <taxon>Bacillota</taxon>
        <taxon>Clostridia</taxon>
        <taxon>Lachnospirales</taxon>
        <taxon>Lachnospiraceae</taxon>
        <taxon>Waltera</taxon>
    </lineage>
</organism>
<keyword evidence="3" id="KW-1185">Reference proteome</keyword>
<accession>A0A6L5YJU3</accession>
<reference evidence="2 3" key="1">
    <citation type="submission" date="2019-08" db="EMBL/GenBank/DDBJ databases">
        <title>In-depth cultivation of the pig gut microbiome towards novel bacterial diversity and tailored functional studies.</title>
        <authorList>
            <person name="Wylensek D."/>
            <person name="Hitch T.C.A."/>
            <person name="Clavel T."/>
        </authorList>
    </citation>
    <scope>NUCLEOTIDE SEQUENCE [LARGE SCALE GENOMIC DNA]</scope>
    <source>
        <strain evidence="2 3">WCA3-601-WT-6H</strain>
    </source>
</reference>
<evidence type="ECO:0000313" key="3">
    <source>
        <dbReference type="Proteomes" id="UP000476055"/>
    </source>
</evidence>